<organism evidence="1">
    <name type="scientific">Octopus bimaculoides</name>
    <name type="common">California two-spotted octopus</name>
    <dbReference type="NCBI Taxonomy" id="37653"/>
    <lineage>
        <taxon>Eukaryota</taxon>
        <taxon>Metazoa</taxon>
        <taxon>Spiralia</taxon>
        <taxon>Lophotrochozoa</taxon>
        <taxon>Mollusca</taxon>
        <taxon>Cephalopoda</taxon>
        <taxon>Coleoidea</taxon>
        <taxon>Octopodiformes</taxon>
        <taxon>Octopoda</taxon>
        <taxon>Incirrata</taxon>
        <taxon>Octopodidae</taxon>
        <taxon>Octopus</taxon>
    </lineage>
</organism>
<dbReference type="EMBL" id="KQ421664">
    <property type="protein sequence ID" value="KOF76841.1"/>
    <property type="molecule type" value="Genomic_DNA"/>
</dbReference>
<sequence>MDLNTSGLLITHDILLESLKYILFKSVMEMCTRFIVRVLLLYISCLLFMKPCENVFLFIKTSEALVDT</sequence>
<protein>
    <submittedName>
        <fullName evidence="1">Uncharacterized protein</fullName>
    </submittedName>
</protein>
<accession>A0A0L8GIK3</accession>
<evidence type="ECO:0000313" key="1">
    <source>
        <dbReference type="EMBL" id="KOF76841.1"/>
    </source>
</evidence>
<dbReference type="AlphaFoldDB" id="A0A0L8GIK3"/>
<reference evidence="1" key="1">
    <citation type="submission" date="2015-07" db="EMBL/GenBank/DDBJ databases">
        <title>MeaNS - Measles Nucleotide Surveillance Program.</title>
        <authorList>
            <person name="Tran T."/>
            <person name="Druce J."/>
        </authorList>
    </citation>
    <scope>NUCLEOTIDE SEQUENCE</scope>
    <source>
        <strain evidence="1">UCB-OBI-ISO-001</strain>
        <tissue evidence="1">Gonad</tissue>
    </source>
</reference>
<gene>
    <name evidence="1" type="ORF">OCBIM_22032829mg</name>
</gene>
<name>A0A0L8GIK3_OCTBM</name>
<proteinExistence type="predicted"/>